<proteinExistence type="predicted"/>
<gene>
    <name evidence="1" type="ORF">QFC21_005349</name>
</gene>
<evidence type="ECO:0000313" key="1">
    <source>
        <dbReference type="EMBL" id="KAJ9095986.1"/>
    </source>
</evidence>
<evidence type="ECO:0000313" key="2">
    <source>
        <dbReference type="Proteomes" id="UP001227268"/>
    </source>
</evidence>
<accession>A0ACC2VAU5</accession>
<reference evidence="1" key="1">
    <citation type="submission" date="2023-04" db="EMBL/GenBank/DDBJ databases">
        <title>Draft Genome sequencing of Naganishia species isolated from polar environments using Oxford Nanopore Technology.</title>
        <authorList>
            <person name="Leo P."/>
            <person name="Venkateswaran K."/>
        </authorList>
    </citation>
    <scope>NUCLEOTIDE SEQUENCE</scope>
    <source>
        <strain evidence="1">MNA-CCFEE 5423</strain>
    </source>
</reference>
<dbReference type="Proteomes" id="UP001227268">
    <property type="component" value="Unassembled WGS sequence"/>
</dbReference>
<sequence length="915" mass="101866">MPDIPPCPRTLILDFRDSYTANLLTLFSALYPPPNTNNLERHHGGRAQKPESEQRSEESISDKVIIVQADTLELSTYLKLVEEKHIDCIILSPGPGRADNEADVPNLMQIIEQTSLPILGVCLGMQAIAVHYGAKIVNTPDLKHGHVIPVKHNYTSLFDRLPREQALNGSSNTNPTNHIEPQAQGQVDLVAYNSLTASWDNFPHHKLRITAWHDVVIGNTELDEQNEDAKRTIQAIEGIDRPVWGVQFHPESIASAHGVEILCSFLHKTHAFHGSPVSFPNLSKEVLKLSPIHQGLEDEESSYLKPQYTEVDEEEEDTVLESTAETFGSTGSRSVDSEEMFVGLIGRINSPLGQVWLDGVSTRAPTTSTIAFPSFIITYTISTRTVTCHFLSPSTTVDPIEDVKTATLQFATSPDGNDIDFFDWFGRGQTALKRMNMTQGQRWKARQPSVYCATSEEEDRKPRWKGGWVGWWGYEMKAESLGGYHRPPRKAMARDGMVDACWAWCNRLVQREQDGLWTARGILGAETSKDQTIPASQPDLSQQEMLSWLKGLGVDFGTTREGWKSWMATCRSVLANPDITSAETNPANTRMPNFKCDMTADEYLEGIHKCREAIYKGDSYELTMTTQFRSRVPTTAATAAGTTPKLCKTSPKSLNLYLQLRQKNPAPYSTYLCFPSVRTTILSSSPERFLRITPGGRIEMKPIKGTRARVRYPRDMAMCAENLGRTATESEAMSWCEEKDRQIGEALRNDGKERAENLMIVDLIRSDLQSCCTPHSVQVPKLIALETYETVHQLVTTVRGQLLEGVSEIEAVKRSFPPGKLLEQFEHHKARGIYSGAMGYMSIDGAVDLSVVIRTIIIQDEQPATAISDQAAAQEFGAEASNRYMTIGAGGAITWLSDPLSEWDEVLTKVRSVVG</sequence>
<keyword evidence="2" id="KW-1185">Reference proteome</keyword>
<organism evidence="1 2">
    <name type="scientific">Naganishia friedmannii</name>
    <dbReference type="NCBI Taxonomy" id="89922"/>
    <lineage>
        <taxon>Eukaryota</taxon>
        <taxon>Fungi</taxon>
        <taxon>Dikarya</taxon>
        <taxon>Basidiomycota</taxon>
        <taxon>Agaricomycotina</taxon>
        <taxon>Tremellomycetes</taxon>
        <taxon>Filobasidiales</taxon>
        <taxon>Filobasidiaceae</taxon>
        <taxon>Naganishia</taxon>
    </lineage>
</organism>
<dbReference type="EMBL" id="JASBWT010000020">
    <property type="protein sequence ID" value="KAJ9095986.1"/>
    <property type="molecule type" value="Genomic_DNA"/>
</dbReference>
<name>A0ACC2VAU5_9TREE</name>
<comment type="caution">
    <text evidence="1">The sequence shown here is derived from an EMBL/GenBank/DDBJ whole genome shotgun (WGS) entry which is preliminary data.</text>
</comment>
<protein>
    <submittedName>
        <fullName evidence="1">Uncharacterized protein</fullName>
    </submittedName>
</protein>